<evidence type="ECO:0000256" key="1">
    <source>
        <dbReference type="SAM" id="Phobius"/>
    </source>
</evidence>
<proteinExistence type="predicted"/>
<reference evidence="3" key="1">
    <citation type="submission" date="2016-10" db="EMBL/GenBank/DDBJ databases">
        <authorList>
            <person name="Varghese N."/>
            <person name="Submissions S."/>
        </authorList>
    </citation>
    <scope>NUCLEOTIDE SEQUENCE [LARGE SCALE GENOMIC DNA]</scope>
    <source>
        <strain evidence="3">CGMCC 1.12397</strain>
    </source>
</reference>
<sequence>MDTASILYAVLIAFTVIVCLPYAFIIAGEFLTGVVAVFLAVLVFEIHQLRRVVAATEA</sequence>
<protein>
    <submittedName>
        <fullName evidence="2">Uncharacterized protein</fullName>
    </submittedName>
</protein>
<dbReference type="AlphaFoldDB" id="A0A1H0YCK1"/>
<gene>
    <name evidence="2" type="ORF">SAMN05216278_0551</name>
</gene>
<name>A0A1H0YCK1_9EURY</name>
<evidence type="ECO:0000313" key="2">
    <source>
        <dbReference type="EMBL" id="SDQ12847.1"/>
    </source>
</evidence>
<evidence type="ECO:0000313" key="3">
    <source>
        <dbReference type="Proteomes" id="UP000199289"/>
    </source>
</evidence>
<feature type="transmembrane region" description="Helical" evidence="1">
    <location>
        <begin position="30"/>
        <end position="49"/>
    </location>
</feature>
<dbReference type="Proteomes" id="UP000199289">
    <property type="component" value="Unassembled WGS sequence"/>
</dbReference>
<keyword evidence="1" id="KW-1133">Transmembrane helix</keyword>
<keyword evidence="1" id="KW-0812">Transmembrane</keyword>
<accession>A0A1H0YCK1</accession>
<feature type="transmembrane region" description="Helical" evidence="1">
    <location>
        <begin position="6"/>
        <end position="25"/>
    </location>
</feature>
<organism evidence="2 3">
    <name type="scientific">Halopelagius longus</name>
    <dbReference type="NCBI Taxonomy" id="1236180"/>
    <lineage>
        <taxon>Archaea</taxon>
        <taxon>Methanobacteriati</taxon>
        <taxon>Methanobacteriota</taxon>
        <taxon>Stenosarchaea group</taxon>
        <taxon>Halobacteria</taxon>
        <taxon>Halobacteriales</taxon>
        <taxon>Haloferacaceae</taxon>
    </lineage>
</organism>
<dbReference type="RefSeq" id="WP_175454358.1">
    <property type="nucleotide sequence ID" value="NZ_FNKQ01000001.1"/>
</dbReference>
<dbReference type="EMBL" id="FNKQ01000001">
    <property type="protein sequence ID" value="SDQ12847.1"/>
    <property type="molecule type" value="Genomic_DNA"/>
</dbReference>
<keyword evidence="1" id="KW-0472">Membrane</keyword>